<organism evidence="1 2">
    <name type="scientific">Riccia sorocarpa</name>
    <dbReference type="NCBI Taxonomy" id="122646"/>
    <lineage>
        <taxon>Eukaryota</taxon>
        <taxon>Viridiplantae</taxon>
        <taxon>Streptophyta</taxon>
        <taxon>Embryophyta</taxon>
        <taxon>Marchantiophyta</taxon>
        <taxon>Marchantiopsida</taxon>
        <taxon>Marchantiidae</taxon>
        <taxon>Marchantiales</taxon>
        <taxon>Ricciaceae</taxon>
        <taxon>Riccia</taxon>
    </lineage>
</organism>
<dbReference type="Proteomes" id="UP001633002">
    <property type="component" value="Unassembled WGS sequence"/>
</dbReference>
<dbReference type="AlphaFoldDB" id="A0ABD3HDE0"/>
<proteinExistence type="predicted"/>
<evidence type="ECO:0000313" key="1">
    <source>
        <dbReference type="EMBL" id="KAL3688529.1"/>
    </source>
</evidence>
<dbReference type="EMBL" id="JBJQOH010000004">
    <property type="protein sequence ID" value="KAL3688529.1"/>
    <property type="molecule type" value="Genomic_DNA"/>
</dbReference>
<protein>
    <submittedName>
        <fullName evidence="1">Uncharacterized protein</fullName>
    </submittedName>
</protein>
<name>A0ABD3HDE0_9MARC</name>
<accession>A0ABD3HDE0</accession>
<reference evidence="1 2" key="1">
    <citation type="submission" date="2024-09" db="EMBL/GenBank/DDBJ databases">
        <title>Chromosome-scale assembly of Riccia sorocarpa.</title>
        <authorList>
            <person name="Paukszto L."/>
        </authorList>
    </citation>
    <scope>NUCLEOTIDE SEQUENCE [LARGE SCALE GENOMIC DNA]</scope>
    <source>
        <strain evidence="1">LP-2024</strain>
        <tissue evidence="1">Aerial parts of the thallus</tissue>
    </source>
</reference>
<gene>
    <name evidence="1" type="ORF">R1sor_014838</name>
</gene>
<sequence length="144" mass="16000">MTIKGAWGPPALGDMIDCGWLWILHVTVCRGCACCIPYFTSVQLMHLTITLFAKLGRDPKRWTSERVRNHAPKQENRSRLAAGGRNVGCGWREVGRTDFCVDNRTAGTFSYFPASSSAVRGCADHSYDGRRSRIVVGVRSKFSC</sequence>
<evidence type="ECO:0000313" key="2">
    <source>
        <dbReference type="Proteomes" id="UP001633002"/>
    </source>
</evidence>
<comment type="caution">
    <text evidence="1">The sequence shown here is derived from an EMBL/GenBank/DDBJ whole genome shotgun (WGS) entry which is preliminary data.</text>
</comment>
<keyword evidence="2" id="KW-1185">Reference proteome</keyword>